<feature type="region of interest" description="Disordered" evidence="1">
    <location>
        <begin position="48"/>
        <end position="121"/>
    </location>
</feature>
<organism evidence="3 4">
    <name type="scientific">Durusdinium trenchii</name>
    <dbReference type="NCBI Taxonomy" id="1381693"/>
    <lineage>
        <taxon>Eukaryota</taxon>
        <taxon>Sar</taxon>
        <taxon>Alveolata</taxon>
        <taxon>Dinophyceae</taxon>
        <taxon>Suessiales</taxon>
        <taxon>Symbiodiniaceae</taxon>
        <taxon>Durusdinium</taxon>
    </lineage>
</organism>
<dbReference type="InterPro" id="IPR009060">
    <property type="entry name" value="UBA-like_sf"/>
</dbReference>
<feature type="domain" description="UBA" evidence="2">
    <location>
        <begin position="111"/>
        <end position="155"/>
    </location>
</feature>
<dbReference type="PROSITE" id="PS50030">
    <property type="entry name" value="UBA"/>
    <property type="match status" value="1"/>
</dbReference>
<name>A0ABP0QWG3_9DINO</name>
<dbReference type="InterPro" id="IPR015940">
    <property type="entry name" value="UBA"/>
</dbReference>
<dbReference type="Gene3D" id="1.10.8.10">
    <property type="entry name" value="DNA helicase RuvA subunit, C-terminal domain"/>
    <property type="match status" value="1"/>
</dbReference>
<gene>
    <name evidence="3" type="ORF">SCF082_LOCUS43081</name>
</gene>
<dbReference type="EMBL" id="CAXAMM010040159">
    <property type="protein sequence ID" value="CAK9091446.1"/>
    <property type="molecule type" value="Genomic_DNA"/>
</dbReference>
<dbReference type="SUPFAM" id="SSF46934">
    <property type="entry name" value="UBA-like"/>
    <property type="match status" value="1"/>
</dbReference>
<dbReference type="Pfam" id="PF00627">
    <property type="entry name" value="UBA"/>
    <property type="match status" value="1"/>
</dbReference>
<evidence type="ECO:0000259" key="2">
    <source>
        <dbReference type="PROSITE" id="PS50030"/>
    </source>
</evidence>
<reference evidence="3 4" key="1">
    <citation type="submission" date="2024-02" db="EMBL/GenBank/DDBJ databases">
        <authorList>
            <person name="Chen Y."/>
            <person name="Shah S."/>
            <person name="Dougan E. K."/>
            <person name="Thang M."/>
            <person name="Chan C."/>
        </authorList>
    </citation>
    <scope>NUCLEOTIDE SEQUENCE [LARGE SCALE GENOMIC DNA]</scope>
</reference>
<sequence length="155" mass="17064">SWLHLTSPGAKLTERSYCCCSAVAAMLMRSSTRIEFRVEDAQEYIKARERQKRPGQGHTCTLPPVPGASREDDAYPTSRSSTAMSPIDRAPSAEEEVEEAQPSRTESAHHEVSEPDHFQSEVEQLAVLGIDEQDARRALRATGGDLEAAADRLLL</sequence>
<evidence type="ECO:0000313" key="4">
    <source>
        <dbReference type="Proteomes" id="UP001642464"/>
    </source>
</evidence>
<accession>A0ABP0QWG3</accession>
<evidence type="ECO:0000256" key="1">
    <source>
        <dbReference type="SAM" id="MobiDB-lite"/>
    </source>
</evidence>
<proteinExistence type="predicted"/>
<protein>
    <recommendedName>
        <fullName evidence="2">UBA domain-containing protein</fullName>
    </recommendedName>
</protein>
<dbReference type="SMART" id="SM00165">
    <property type="entry name" value="UBA"/>
    <property type="match status" value="1"/>
</dbReference>
<dbReference type="Proteomes" id="UP001642464">
    <property type="component" value="Unassembled WGS sequence"/>
</dbReference>
<evidence type="ECO:0000313" key="3">
    <source>
        <dbReference type="EMBL" id="CAK9091446.1"/>
    </source>
</evidence>
<feature type="compositionally biased region" description="Basic and acidic residues" evidence="1">
    <location>
        <begin position="106"/>
        <end position="120"/>
    </location>
</feature>
<comment type="caution">
    <text evidence="3">The sequence shown here is derived from an EMBL/GenBank/DDBJ whole genome shotgun (WGS) entry which is preliminary data.</text>
</comment>
<keyword evidence="4" id="KW-1185">Reference proteome</keyword>
<feature type="non-terminal residue" evidence="3">
    <location>
        <position position="1"/>
    </location>
</feature>